<dbReference type="GO" id="GO:0046872">
    <property type="term" value="F:metal ion binding"/>
    <property type="evidence" value="ECO:0007669"/>
    <property type="project" value="UniProtKB-KW"/>
</dbReference>
<keyword evidence="5 8" id="KW-0456">Lyase</keyword>
<comment type="catalytic activity">
    <reaction evidence="8">
        <text>(2S,3R)-3-hydroxybutane-1,2,3-tricarboxylate = pyruvate + succinate</text>
        <dbReference type="Rhea" id="RHEA:16809"/>
        <dbReference type="ChEBI" id="CHEBI:15361"/>
        <dbReference type="ChEBI" id="CHEBI:30031"/>
        <dbReference type="ChEBI" id="CHEBI:57429"/>
        <dbReference type="EC" id="4.1.3.30"/>
    </reaction>
</comment>
<dbReference type="CDD" id="cd00377">
    <property type="entry name" value="ICL_PEPM"/>
    <property type="match status" value="1"/>
</dbReference>
<organism evidence="9 10">
    <name type="scientific">Sulfobacillus thermosulfidooxidans (strain DSM 9293 / VKM B-1269 / AT-1)</name>
    <dbReference type="NCBI Taxonomy" id="929705"/>
    <lineage>
        <taxon>Bacteria</taxon>
        <taxon>Bacillati</taxon>
        <taxon>Bacillota</taxon>
        <taxon>Clostridia</taxon>
        <taxon>Eubacteriales</taxon>
        <taxon>Clostridiales Family XVII. Incertae Sedis</taxon>
        <taxon>Sulfobacillus</taxon>
    </lineage>
</organism>
<dbReference type="OrthoDB" id="8629576at2"/>
<sequence length="309" mass="34131">MAWLFEEPLSQKDLAEQFRILMQGQHILKIPGAHDAMAALVAKSVGFQALYLSGAAYTASRGLPDIGLVSSSEVAQRAQDIIRATNLPLLVDIDTGFGGVLNAARTAREMAESRVAAIQIEDQDLPKKCGHLNGKSLIAADEMVAKIRAIKQVVPDMVIVARTDAYNVEGLSSAIERAEQYVQAGAEAIFPESLDSPNSFQEMARAIPAPLLANMTEFGRTPYYSAQEFEEWGYRMVIYPVSSLRVAAKAYERLYQTLAATGTQVNLLEDMQTRQELYDLIRYWDYESLDAKISQTILPTLPDTQQHKG</sequence>
<accession>A0A1W1WKQ8</accession>
<dbReference type="GO" id="GO:0019629">
    <property type="term" value="P:propionate catabolic process, 2-methylcitrate cycle"/>
    <property type="evidence" value="ECO:0007669"/>
    <property type="project" value="InterPro"/>
</dbReference>
<evidence type="ECO:0000256" key="5">
    <source>
        <dbReference type="ARBA" id="ARBA00023239"/>
    </source>
</evidence>
<evidence type="ECO:0000313" key="9">
    <source>
        <dbReference type="EMBL" id="SMC06323.1"/>
    </source>
</evidence>
<evidence type="ECO:0000256" key="4">
    <source>
        <dbReference type="ARBA" id="ARBA00022842"/>
    </source>
</evidence>
<reference evidence="10" key="1">
    <citation type="submission" date="2017-04" db="EMBL/GenBank/DDBJ databases">
        <authorList>
            <person name="Varghese N."/>
            <person name="Submissions S."/>
        </authorList>
    </citation>
    <scope>NUCLEOTIDE SEQUENCE [LARGE SCALE GENOMIC DNA]</scope>
    <source>
        <strain evidence="10">DSM 9293</strain>
    </source>
</reference>
<dbReference type="STRING" id="28034.BFX07_11415"/>
<comment type="function">
    <text evidence="7">Involved in the methylcitric acid cycle. Catalyzes the cleavage of 2-methylisocitrate to yield pyruvate and succinate.</text>
</comment>
<dbReference type="InterPro" id="IPR040442">
    <property type="entry name" value="Pyrv_kinase-like_dom_sf"/>
</dbReference>
<dbReference type="UniPathway" id="UPA00946"/>
<evidence type="ECO:0000256" key="3">
    <source>
        <dbReference type="ARBA" id="ARBA00022723"/>
    </source>
</evidence>
<dbReference type="EC" id="4.1.3.30" evidence="8"/>
<keyword evidence="10" id="KW-1185">Reference proteome</keyword>
<evidence type="ECO:0000256" key="1">
    <source>
        <dbReference type="ARBA" id="ARBA00001946"/>
    </source>
</evidence>
<dbReference type="EMBL" id="FWWY01000001">
    <property type="protein sequence ID" value="SMC06323.1"/>
    <property type="molecule type" value="Genomic_DNA"/>
</dbReference>
<keyword evidence="4" id="KW-0460">Magnesium</keyword>
<comment type="similarity">
    <text evidence="2 8">Belongs to the isocitrate lyase/PEP mutase superfamily. Methylisocitrate lyase family.</text>
</comment>
<dbReference type="Gene3D" id="3.20.20.60">
    <property type="entry name" value="Phosphoenolpyruvate-binding domains"/>
    <property type="match status" value="1"/>
</dbReference>
<keyword evidence="3" id="KW-0479">Metal-binding</keyword>
<evidence type="ECO:0000313" key="10">
    <source>
        <dbReference type="Proteomes" id="UP000192660"/>
    </source>
</evidence>
<dbReference type="RefSeq" id="WP_020373211.1">
    <property type="nucleotide sequence ID" value="NZ_FWWY01000001.1"/>
</dbReference>
<comment type="function">
    <text evidence="8">Catalyzes the thermodynamically favored C-C bond cleavage of (2R,3S)-2-methylisocitrate to yield pyruvate and succinate.</text>
</comment>
<dbReference type="PANTHER" id="PTHR42905:SF5">
    <property type="entry name" value="CARBOXYVINYL-CARBOXYPHOSPHONATE PHOSPHORYLMUTASE, CHLOROPLASTIC"/>
    <property type="match status" value="1"/>
</dbReference>
<dbReference type="GO" id="GO:0046421">
    <property type="term" value="F:methylisocitrate lyase activity"/>
    <property type="evidence" value="ECO:0007669"/>
    <property type="project" value="UniProtKB-EC"/>
</dbReference>
<evidence type="ECO:0000256" key="8">
    <source>
        <dbReference type="RuleBase" id="RU361121"/>
    </source>
</evidence>
<evidence type="ECO:0000256" key="6">
    <source>
        <dbReference type="ARBA" id="ARBA00051150"/>
    </source>
</evidence>
<dbReference type="FunFam" id="3.20.20.60:FF:000009">
    <property type="entry name" value="2-methylisocitrate lyase"/>
    <property type="match status" value="1"/>
</dbReference>
<name>A0A1W1WKQ8_SULTA</name>
<evidence type="ECO:0000256" key="2">
    <source>
        <dbReference type="ARBA" id="ARBA00009282"/>
    </source>
</evidence>
<evidence type="ECO:0000256" key="7">
    <source>
        <dbReference type="ARBA" id="ARBA00058526"/>
    </source>
</evidence>
<dbReference type="Pfam" id="PF13714">
    <property type="entry name" value="PEP_mutase"/>
    <property type="match status" value="1"/>
</dbReference>
<dbReference type="NCBIfam" id="TIGR02317">
    <property type="entry name" value="prpB"/>
    <property type="match status" value="1"/>
</dbReference>
<dbReference type="InterPro" id="IPR012695">
    <property type="entry name" value="PrpB"/>
</dbReference>
<dbReference type="InterPro" id="IPR039556">
    <property type="entry name" value="ICL/PEPM"/>
</dbReference>
<proteinExistence type="inferred from homology"/>
<comment type="catalytic activity">
    <reaction evidence="6">
        <text>3-hydroxybutane-1,2,3-tricarboxylate = pyruvate + succinate</text>
        <dbReference type="Rhea" id="RHEA:57504"/>
        <dbReference type="ChEBI" id="CHEBI:15361"/>
        <dbReference type="ChEBI" id="CHEBI:30031"/>
        <dbReference type="ChEBI" id="CHEBI:141790"/>
    </reaction>
</comment>
<dbReference type="AlphaFoldDB" id="A0A1W1WKQ8"/>
<dbReference type="InterPro" id="IPR018523">
    <property type="entry name" value="Isocitrate_lyase_ph_CS"/>
</dbReference>
<dbReference type="PROSITE" id="PS00161">
    <property type="entry name" value="ISOCITRATE_LYASE"/>
    <property type="match status" value="1"/>
</dbReference>
<dbReference type="PANTHER" id="PTHR42905">
    <property type="entry name" value="PHOSPHOENOLPYRUVATE CARBOXYLASE"/>
    <property type="match status" value="1"/>
</dbReference>
<comment type="pathway">
    <text evidence="8">Organic acid metabolism; propanoate degradation.</text>
</comment>
<dbReference type="SUPFAM" id="SSF51621">
    <property type="entry name" value="Phosphoenolpyruvate/pyruvate domain"/>
    <property type="match status" value="1"/>
</dbReference>
<dbReference type="Proteomes" id="UP000192660">
    <property type="component" value="Unassembled WGS sequence"/>
</dbReference>
<gene>
    <name evidence="9" type="ORF">SAMN00768000_2757</name>
</gene>
<dbReference type="InterPro" id="IPR015813">
    <property type="entry name" value="Pyrv/PenolPyrv_kinase-like_dom"/>
</dbReference>
<comment type="cofactor">
    <cofactor evidence="1">
        <name>Mg(2+)</name>
        <dbReference type="ChEBI" id="CHEBI:18420"/>
    </cofactor>
</comment>
<protein>
    <recommendedName>
        <fullName evidence="8">Methylisocitrate lyase</fullName>
        <ecNumber evidence="8">4.1.3.30</ecNumber>
    </recommendedName>
</protein>